<evidence type="ECO:0000313" key="1">
    <source>
        <dbReference type="EMBL" id="MBB4951768.1"/>
    </source>
</evidence>
<dbReference type="RefSeq" id="WP_184923962.1">
    <property type="nucleotide sequence ID" value="NZ_JACHJR010000001.1"/>
</dbReference>
<protein>
    <submittedName>
        <fullName evidence="1">Uncharacterized protein</fullName>
    </submittedName>
</protein>
<evidence type="ECO:0000313" key="2">
    <source>
        <dbReference type="Proteomes" id="UP000573327"/>
    </source>
</evidence>
<organism evidence="1 2">
    <name type="scientific">Kitasatospora gansuensis</name>
    <dbReference type="NCBI Taxonomy" id="258050"/>
    <lineage>
        <taxon>Bacteria</taxon>
        <taxon>Bacillati</taxon>
        <taxon>Actinomycetota</taxon>
        <taxon>Actinomycetes</taxon>
        <taxon>Kitasatosporales</taxon>
        <taxon>Streptomycetaceae</taxon>
        <taxon>Kitasatospora</taxon>
    </lineage>
</organism>
<dbReference type="Proteomes" id="UP000573327">
    <property type="component" value="Unassembled WGS sequence"/>
</dbReference>
<proteinExistence type="predicted"/>
<reference evidence="1 2" key="1">
    <citation type="submission" date="2020-08" db="EMBL/GenBank/DDBJ databases">
        <title>Sequencing the genomes of 1000 actinobacteria strains.</title>
        <authorList>
            <person name="Klenk H.-P."/>
        </authorList>
    </citation>
    <scope>NUCLEOTIDE SEQUENCE [LARGE SCALE GENOMIC DNA]</scope>
    <source>
        <strain evidence="1 2">DSM 44786</strain>
    </source>
</reference>
<dbReference type="EMBL" id="JACHJR010000001">
    <property type="protein sequence ID" value="MBB4951768.1"/>
    <property type="molecule type" value="Genomic_DNA"/>
</dbReference>
<dbReference type="AlphaFoldDB" id="A0A7W7SJS6"/>
<accession>A0A7W7SJS6</accession>
<comment type="caution">
    <text evidence="1">The sequence shown here is derived from an EMBL/GenBank/DDBJ whole genome shotgun (WGS) entry which is preliminary data.</text>
</comment>
<gene>
    <name evidence="1" type="ORF">F4556_007303</name>
</gene>
<name>A0A7W7SJS6_9ACTN</name>
<keyword evidence="2" id="KW-1185">Reference proteome</keyword>
<sequence>MYQEPRIDRAALITKNVKAVLAGLSELHKIYLRRPVGGPAPVLDDAQSLADLELVEGIAQRAVTELRYDKALNEDSTPDYLRVSLEKLVQEIRRVSTGHERLPGRKARAAVGAWLQAESDVREAFEDLRWRLATQLAVLDAEAAALLPKPPAPKVPPTDQQVLTEQLGRVIGRPAPAGTEPTVRAYLVIGGVLYRGDNDGRTVSDATKDLLEELVTRLEKWTVSGCAEVHALDVYARSRNLTTADQIRHAFTRAPGNVTGAVIGAMDAEGRSGRYWVKRTPCDNCSQWLPQLGITPDTTGAKR</sequence>